<accession>A0A3B0V2P5</accession>
<name>A0A3B0V2P5_9ZZZZ</name>
<sequence length="131" mass="13865">MKKTGKSFVLAGLLLAGIVSAAVAGEMPIPGPAPSDQGAVSAAHGLFSGRMDGNETARQTAATIRDKMAVQREQHLEMVREHQQQALGKACNIVNEARQPGPAAGGFQNHVSAGFRGQAIRPAVHFRPRFR</sequence>
<reference evidence="1" key="1">
    <citation type="submission" date="2018-06" db="EMBL/GenBank/DDBJ databases">
        <authorList>
            <person name="Zhirakovskaya E."/>
        </authorList>
    </citation>
    <scope>NUCLEOTIDE SEQUENCE</scope>
</reference>
<protein>
    <submittedName>
        <fullName evidence="1">Uncharacterized protein</fullName>
    </submittedName>
</protein>
<dbReference type="AlphaFoldDB" id="A0A3B0V2P5"/>
<dbReference type="EMBL" id="UOEY01000049">
    <property type="protein sequence ID" value="VAW37768.1"/>
    <property type="molecule type" value="Genomic_DNA"/>
</dbReference>
<organism evidence="1">
    <name type="scientific">hydrothermal vent metagenome</name>
    <dbReference type="NCBI Taxonomy" id="652676"/>
    <lineage>
        <taxon>unclassified sequences</taxon>
        <taxon>metagenomes</taxon>
        <taxon>ecological metagenomes</taxon>
    </lineage>
</organism>
<proteinExistence type="predicted"/>
<gene>
    <name evidence="1" type="ORF">MNBD_DELTA04-1322</name>
</gene>
<evidence type="ECO:0000313" key="1">
    <source>
        <dbReference type="EMBL" id="VAW37768.1"/>
    </source>
</evidence>